<dbReference type="EMBL" id="RQPJ01000015">
    <property type="protein sequence ID" value="RTE52666.1"/>
    <property type="molecule type" value="Genomic_DNA"/>
</dbReference>
<dbReference type="Proteomes" id="UP000267585">
    <property type="component" value="Unassembled WGS sequence"/>
</dbReference>
<protein>
    <submittedName>
        <fullName evidence="2">Uncharacterized protein</fullName>
    </submittedName>
</protein>
<keyword evidence="3" id="KW-1185">Reference proteome</keyword>
<evidence type="ECO:0000256" key="1">
    <source>
        <dbReference type="SAM" id="Coils"/>
    </source>
</evidence>
<dbReference type="AlphaFoldDB" id="A0A430K106"/>
<evidence type="ECO:0000313" key="3">
    <source>
        <dbReference type="Proteomes" id="UP000267585"/>
    </source>
</evidence>
<proteinExistence type="predicted"/>
<gene>
    <name evidence="2" type="ORF">EHW67_15490</name>
</gene>
<evidence type="ECO:0000313" key="2">
    <source>
        <dbReference type="EMBL" id="RTE52666.1"/>
    </source>
</evidence>
<feature type="coiled-coil region" evidence="1">
    <location>
        <begin position="265"/>
        <end position="306"/>
    </location>
</feature>
<organism evidence="2 3">
    <name type="scientific">Arenibacter aquaticus</name>
    <dbReference type="NCBI Taxonomy" id="2489054"/>
    <lineage>
        <taxon>Bacteria</taxon>
        <taxon>Pseudomonadati</taxon>
        <taxon>Bacteroidota</taxon>
        <taxon>Flavobacteriia</taxon>
        <taxon>Flavobacteriales</taxon>
        <taxon>Flavobacteriaceae</taxon>
        <taxon>Arenibacter</taxon>
    </lineage>
</organism>
<comment type="caution">
    <text evidence="2">The sequence shown here is derived from an EMBL/GenBank/DDBJ whole genome shotgun (WGS) entry which is preliminary data.</text>
</comment>
<name>A0A430K106_9FLAO</name>
<keyword evidence="1" id="KW-0175">Coiled coil</keyword>
<reference evidence="2 3" key="1">
    <citation type="submission" date="2018-11" db="EMBL/GenBank/DDBJ databases">
        <title>Arenibacter aquaticus sp.nov., a marine bacterium isolated from surface seawater in the South China Sea.</title>
        <authorList>
            <person name="Guo J."/>
            <person name="Sun J."/>
        </authorList>
    </citation>
    <scope>NUCLEOTIDE SEQUENCE [LARGE SCALE GENOMIC DNA]</scope>
    <source>
        <strain evidence="2 3">GUO666</strain>
    </source>
</reference>
<accession>A0A430K106</accession>
<sequence length="306" mass="32291">MDESTIEINPSGEIQVVDNGITANKINNDVAGVGLAKNATNGSLEVDTSVLNGSGNITSSDITVTGGTGASFTNVTLTIADNVVTASKIAADAISGGPSGVIAANTISQGDIGDNAIGAAEIQSNAVSSDEIDDDSITDADINSIAAIAGTKINPNFGTQNVITTGTLNAGNTTITGDLTVTNSVTVGATLVHPDYVFQKYYLGTSILNKNYTFNSLTEIEKHVKEKHHLPGVKSAEEIKEQGFWNLGEASRINLEKIEELFLHTIEQEKKIKQLKSDNESLSNELKALKKDMEEIKALLKNNKEQ</sequence>